<keyword evidence="3" id="KW-0548">Nucleotidyltransferase</keyword>
<evidence type="ECO:0000256" key="1">
    <source>
        <dbReference type="SAM" id="Coils"/>
    </source>
</evidence>
<proteinExistence type="predicted"/>
<keyword evidence="3" id="KW-0808">Transferase</keyword>
<sequence>MVNLPPPNNDPNVLEDEHAPAREHAPIAPNPEPIQPNNYLVDDEGDPDEEPKEEEEPDDEEEVEAKEKDEEEMEAEEDEDIEVEDNEEENEAEITHPYEEADPLNRPPPSLETTDQEFINATVSQNTLQPLPPIWQFSGTVYVGEGSSTTVFNPALSKVYAPGPMINDPSSLYARVKTLTKQIFNDDLEALDSTLREQIQEMKKLMAELNERFQQIQKRDLRAKNEMLRIRLGTVEEKAEYKLMEAEYYKNHLARVSWDNAVCADAASDRGGEGVNTTAVVKDVVEKKGDKGDDVAAAKDSQPLKFCGSSRHQWLFSFICSTFILLEQLLNRTMPTTRRSQTNPQLPLTQKAINQLVRVGIEAAIRVERERVREEPPELEVLLEAQWLCQLCRWFERMESTFGISKCAERRKVKFATTTLHGRALTWWNSQIATLGLKVANGKPCA</sequence>
<keyword evidence="1" id="KW-0175">Coiled coil</keyword>
<feature type="compositionally biased region" description="Basic and acidic residues" evidence="2">
    <location>
        <begin position="15"/>
        <end position="25"/>
    </location>
</feature>
<organism evidence="3">
    <name type="scientific">Tanacetum cinerariifolium</name>
    <name type="common">Dalmatian daisy</name>
    <name type="synonym">Chrysanthemum cinerariifolium</name>
    <dbReference type="NCBI Taxonomy" id="118510"/>
    <lineage>
        <taxon>Eukaryota</taxon>
        <taxon>Viridiplantae</taxon>
        <taxon>Streptophyta</taxon>
        <taxon>Embryophyta</taxon>
        <taxon>Tracheophyta</taxon>
        <taxon>Spermatophyta</taxon>
        <taxon>Magnoliopsida</taxon>
        <taxon>eudicotyledons</taxon>
        <taxon>Gunneridae</taxon>
        <taxon>Pentapetalae</taxon>
        <taxon>asterids</taxon>
        <taxon>campanulids</taxon>
        <taxon>Asterales</taxon>
        <taxon>Asteraceae</taxon>
        <taxon>Asteroideae</taxon>
        <taxon>Anthemideae</taxon>
        <taxon>Anthemidinae</taxon>
        <taxon>Tanacetum</taxon>
    </lineage>
</organism>
<reference evidence="3" key="1">
    <citation type="journal article" date="2019" name="Sci. Rep.">
        <title>Draft genome of Tanacetum cinerariifolium, the natural source of mosquito coil.</title>
        <authorList>
            <person name="Yamashiro T."/>
            <person name="Shiraishi A."/>
            <person name="Satake H."/>
            <person name="Nakayama K."/>
        </authorList>
    </citation>
    <scope>NUCLEOTIDE SEQUENCE</scope>
</reference>
<dbReference type="AlphaFoldDB" id="A0A6L2KN00"/>
<evidence type="ECO:0000256" key="2">
    <source>
        <dbReference type="SAM" id="MobiDB-lite"/>
    </source>
</evidence>
<feature type="compositionally biased region" description="Acidic residues" evidence="2">
    <location>
        <begin position="41"/>
        <end position="92"/>
    </location>
</feature>
<dbReference type="GO" id="GO:0003964">
    <property type="term" value="F:RNA-directed DNA polymerase activity"/>
    <property type="evidence" value="ECO:0007669"/>
    <property type="project" value="UniProtKB-KW"/>
</dbReference>
<comment type="caution">
    <text evidence="3">The sequence shown here is derived from an EMBL/GenBank/DDBJ whole genome shotgun (WGS) entry which is preliminary data.</text>
</comment>
<feature type="region of interest" description="Disordered" evidence="2">
    <location>
        <begin position="1"/>
        <end position="113"/>
    </location>
</feature>
<protein>
    <submittedName>
        <fullName evidence="3">Putative reverse transcriptase domain-containing protein</fullName>
    </submittedName>
</protein>
<dbReference type="EMBL" id="BKCJ010002771">
    <property type="protein sequence ID" value="GEU50818.1"/>
    <property type="molecule type" value="Genomic_DNA"/>
</dbReference>
<accession>A0A6L2KN00</accession>
<feature type="coiled-coil region" evidence="1">
    <location>
        <begin position="185"/>
        <end position="238"/>
    </location>
</feature>
<keyword evidence="3" id="KW-0695">RNA-directed DNA polymerase</keyword>
<gene>
    <name evidence="3" type="ORF">Tci_022796</name>
</gene>
<name>A0A6L2KN00_TANCI</name>
<evidence type="ECO:0000313" key="3">
    <source>
        <dbReference type="EMBL" id="GEU50818.1"/>
    </source>
</evidence>